<dbReference type="Proteomes" id="UP000004563">
    <property type="component" value="Unassembled WGS sequence"/>
</dbReference>
<comment type="caution">
    <text evidence="1">The sequence shown here is derived from an EMBL/GenBank/DDBJ whole genome shotgun (WGS) entry which is preliminary data.</text>
</comment>
<protein>
    <submittedName>
        <fullName evidence="1">Conserved domain protein</fullName>
    </submittedName>
</protein>
<organism evidence="1 2">
    <name type="scientific">Phocaeicola vulgatus PC510</name>
    <dbReference type="NCBI Taxonomy" id="702446"/>
    <lineage>
        <taxon>Bacteria</taxon>
        <taxon>Pseudomonadati</taxon>
        <taxon>Bacteroidota</taxon>
        <taxon>Bacteroidia</taxon>
        <taxon>Bacteroidales</taxon>
        <taxon>Bacteroidaceae</taxon>
        <taxon>Phocaeicola</taxon>
    </lineage>
</organism>
<proteinExistence type="predicted"/>
<gene>
    <name evidence="1" type="ORF">CUU_2188</name>
</gene>
<dbReference type="EMBL" id="ADKO01000088">
    <property type="protein sequence ID" value="EFG16891.1"/>
    <property type="molecule type" value="Genomic_DNA"/>
</dbReference>
<accession>D4VBD8</accession>
<dbReference type="AlphaFoldDB" id="D4VBD8"/>
<reference evidence="1 2" key="1">
    <citation type="journal article" date="2011" name="J. Bacteriol.">
        <title>Draft genome sequence of Bacteroides vulgatus PC510, a strain isolated from human feces.</title>
        <authorList>
            <person name="Cuiv P.O."/>
            <person name="Klaassens E.S."/>
            <person name="Durkin A.S."/>
            <person name="Harkins D.M."/>
            <person name="Foster L."/>
            <person name="McCorrison J."/>
            <person name="Torralba M."/>
            <person name="Nelson K.E."/>
            <person name="Morrison M."/>
        </authorList>
    </citation>
    <scope>NUCLEOTIDE SEQUENCE [LARGE SCALE GENOMIC DNA]</scope>
    <source>
        <strain evidence="1 2">PC510</strain>
    </source>
</reference>
<evidence type="ECO:0000313" key="1">
    <source>
        <dbReference type="EMBL" id="EFG16891.1"/>
    </source>
</evidence>
<sequence>MAHLNGNILYQVFCGVMVNPSSSITNYKIVSAIRNEMIEAYGH</sequence>
<evidence type="ECO:0000313" key="2">
    <source>
        <dbReference type="Proteomes" id="UP000004563"/>
    </source>
</evidence>
<name>D4VBD8_PHOVU</name>